<name>A0A0A1ZK76_PROMR</name>
<dbReference type="eggNOG" id="COG0798">
    <property type="taxonomic scope" value="Bacteria"/>
</dbReference>
<dbReference type="EMBL" id="JNAH01000003">
    <property type="protein sequence ID" value="KGF88644.1"/>
    <property type="molecule type" value="Genomic_DNA"/>
</dbReference>
<protein>
    <submittedName>
        <fullName evidence="2">Arsenical-resistance protein ACR3</fullName>
    </submittedName>
</protein>
<dbReference type="STRING" id="59925.EU91_0579"/>
<evidence type="ECO:0000256" key="1">
    <source>
        <dbReference type="ARBA" id="ARBA00022448"/>
    </source>
</evidence>
<dbReference type="Proteomes" id="UP000030598">
    <property type="component" value="Unassembled WGS sequence"/>
</dbReference>
<dbReference type="GO" id="GO:0005886">
    <property type="term" value="C:plasma membrane"/>
    <property type="evidence" value="ECO:0007669"/>
    <property type="project" value="TreeGrafter"/>
</dbReference>
<accession>A0A0A1ZK76</accession>
<evidence type="ECO:0000313" key="2">
    <source>
        <dbReference type="EMBL" id="KGF88644.1"/>
    </source>
</evidence>
<dbReference type="InterPro" id="IPR004706">
    <property type="entry name" value="Arsenical-R_Acr3"/>
</dbReference>
<dbReference type="PANTHER" id="PTHR43057:SF1">
    <property type="entry name" value="ARSENICAL-RESISTANCE PROTEIN 3"/>
    <property type="match status" value="1"/>
</dbReference>
<comment type="caution">
    <text evidence="2">The sequence shown here is derived from an EMBL/GenBank/DDBJ whole genome shotgun (WGS) entry which is preliminary data.</text>
</comment>
<dbReference type="GO" id="GO:0015297">
    <property type="term" value="F:antiporter activity"/>
    <property type="evidence" value="ECO:0007669"/>
    <property type="project" value="InterPro"/>
</dbReference>
<dbReference type="PANTHER" id="PTHR43057">
    <property type="entry name" value="ARSENITE EFFLUX TRANSPORTER"/>
    <property type="match status" value="1"/>
</dbReference>
<evidence type="ECO:0000313" key="3">
    <source>
        <dbReference type="Proteomes" id="UP000030598"/>
    </source>
</evidence>
<reference evidence="3" key="1">
    <citation type="journal article" date="2014" name="Sci. Data">
        <title>Genomes of diverse isolates of the marine cyanobacterium Prochlorococcus.</title>
        <authorList>
            <person name="Biller S."/>
            <person name="Berube P."/>
            <person name="Thompson J."/>
            <person name="Kelly L."/>
            <person name="Roggensack S."/>
            <person name="Awad L."/>
            <person name="Roache-Johnson K."/>
            <person name="Ding H."/>
            <person name="Giovannoni S.J."/>
            <person name="Moore L.R."/>
            <person name="Chisholm S.W."/>
        </authorList>
    </citation>
    <scope>NUCLEOTIDE SEQUENCE [LARGE SCALE GENOMIC DNA]</scope>
    <source>
        <strain evidence="3">GP2</strain>
    </source>
</reference>
<dbReference type="GO" id="GO:0015105">
    <property type="term" value="F:arsenite transmembrane transporter activity"/>
    <property type="evidence" value="ECO:0007669"/>
    <property type="project" value="TreeGrafter"/>
</dbReference>
<dbReference type="AlphaFoldDB" id="A0A0A1ZK76"/>
<sequence length="48" mass="5110">MKFFRQKYSISCPGSMIAASNFFELTVAVSITLFGVNSGAALATIVGY</sequence>
<gene>
    <name evidence="2" type="ORF">EU91_0579</name>
</gene>
<keyword evidence="1" id="KW-0813">Transport</keyword>
<organism evidence="2 3">
    <name type="scientific">Prochlorococcus marinus str. GP2</name>
    <dbReference type="NCBI Taxonomy" id="59925"/>
    <lineage>
        <taxon>Bacteria</taxon>
        <taxon>Bacillati</taxon>
        <taxon>Cyanobacteriota</taxon>
        <taxon>Cyanophyceae</taxon>
        <taxon>Synechococcales</taxon>
        <taxon>Prochlorococcaceae</taxon>
        <taxon>Prochlorococcus</taxon>
    </lineage>
</organism>
<proteinExistence type="predicted"/>
<dbReference type="GO" id="GO:0015104">
    <property type="term" value="F:antimonite transmembrane transporter activity"/>
    <property type="evidence" value="ECO:0007669"/>
    <property type="project" value="TreeGrafter"/>
</dbReference>